<dbReference type="Proteomes" id="UP000011560">
    <property type="component" value="Unassembled WGS sequence"/>
</dbReference>
<dbReference type="RefSeq" id="WP_007699598.1">
    <property type="nucleotide sequence ID" value="NZ_AOIQ01000011.1"/>
</dbReference>
<proteinExistence type="predicted"/>
<feature type="region of interest" description="Disordered" evidence="1">
    <location>
        <begin position="113"/>
        <end position="147"/>
    </location>
</feature>
<dbReference type="AlphaFoldDB" id="M0BLA8"/>
<organism evidence="2 3">
    <name type="scientific">Halovivax asiaticus JCM 14624</name>
    <dbReference type="NCBI Taxonomy" id="1227490"/>
    <lineage>
        <taxon>Archaea</taxon>
        <taxon>Methanobacteriati</taxon>
        <taxon>Methanobacteriota</taxon>
        <taxon>Stenosarchaea group</taxon>
        <taxon>Halobacteria</taxon>
        <taxon>Halobacteriales</taxon>
        <taxon>Natrialbaceae</taxon>
        <taxon>Halovivax</taxon>
    </lineage>
</organism>
<feature type="compositionally biased region" description="Polar residues" evidence="1">
    <location>
        <begin position="115"/>
        <end position="147"/>
    </location>
</feature>
<name>M0BLA8_9EURY</name>
<keyword evidence="3" id="KW-1185">Reference proteome</keyword>
<evidence type="ECO:0000256" key="1">
    <source>
        <dbReference type="SAM" id="MobiDB-lite"/>
    </source>
</evidence>
<evidence type="ECO:0000313" key="3">
    <source>
        <dbReference type="Proteomes" id="UP000011560"/>
    </source>
</evidence>
<feature type="region of interest" description="Disordered" evidence="1">
    <location>
        <begin position="34"/>
        <end position="56"/>
    </location>
</feature>
<sequence>MGGSTGHAASTHREYLKYSGAAVGGGLIAGCTGDGVPGTASTPTGTENGTTTPDSAYSLSMEPVGTVELDRVPETLVQYTGEYADMGVALGQADGLQAVQNDCVSYGGSPIGGRLSTSFNSSKPLKGATRTSSETNRCSTDSGSQPS</sequence>
<feature type="compositionally biased region" description="Low complexity" evidence="1">
    <location>
        <begin position="39"/>
        <end position="53"/>
    </location>
</feature>
<evidence type="ECO:0000313" key="2">
    <source>
        <dbReference type="EMBL" id="ELZ11671.1"/>
    </source>
</evidence>
<gene>
    <name evidence="2" type="ORF">C479_06437</name>
</gene>
<accession>M0BLA8</accession>
<dbReference type="EMBL" id="AOIQ01000011">
    <property type="protein sequence ID" value="ELZ11671.1"/>
    <property type="molecule type" value="Genomic_DNA"/>
</dbReference>
<dbReference type="PATRIC" id="fig|1227490.4.peg.1309"/>
<reference evidence="2 3" key="1">
    <citation type="journal article" date="2014" name="PLoS Genet.">
        <title>Phylogenetically driven sequencing of extremely halophilic archaea reveals strategies for static and dynamic osmo-response.</title>
        <authorList>
            <person name="Becker E.A."/>
            <person name="Seitzer P.M."/>
            <person name="Tritt A."/>
            <person name="Larsen D."/>
            <person name="Krusor M."/>
            <person name="Yao A.I."/>
            <person name="Wu D."/>
            <person name="Madern D."/>
            <person name="Eisen J.A."/>
            <person name="Darling A.E."/>
            <person name="Facciotti M.T."/>
        </authorList>
    </citation>
    <scope>NUCLEOTIDE SEQUENCE [LARGE SCALE GENOMIC DNA]</scope>
    <source>
        <strain evidence="2 3">JCM 14624</strain>
    </source>
</reference>
<dbReference type="STRING" id="1227490.C479_06437"/>
<protein>
    <submittedName>
        <fullName evidence="2">Uncharacterized protein</fullName>
    </submittedName>
</protein>
<comment type="caution">
    <text evidence="2">The sequence shown here is derived from an EMBL/GenBank/DDBJ whole genome shotgun (WGS) entry which is preliminary data.</text>
</comment>